<evidence type="ECO:0000313" key="1">
    <source>
        <dbReference type="EMBL" id="ATI80530.1"/>
    </source>
</evidence>
<dbReference type="AlphaFoldDB" id="A0A291N047"/>
<gene>
    <name evidence="1" type="ORF">A6768_11355</name>
</gene>
<protein>
    <submittedName>
        <fullName evidence="1">Uncharacterized protein</fullName>
    </submittedName>
</protein>
<reference evidence="1 2" key="1">
    <citation type="submission" date="2017-10" db="EMBL/GenBank/DDBJ databases">
        <title>Sphingobium yanoikuyae S72.</title>
        <authorList>
            <person name="Sanchez E."/>
            <person name="Bustos P."/>
            <person name="Mendoza P."/>
            <person name="Guo X."/>
            <person name="Mendoza A."/>
        </authorList>
    </citation>
    <scope>NUCLEOTIDE SEQUENCE [LARGE SCALE GENOMIC DNA]</scope>
    <source>
        <strain evidence="1 2">S72</strain>
    </source>
</reference>
<dbReference type="Proteomes" id="UP000219422">
    <property type="component" value="Chromosome"/>
</dbReference>
<dbReference type="KEGG" id="sya:A6768_11355"/>
<evidence type="ECO:0000313" key="2">
    <source>
        <dbReference type="Proteomes" id="UP000219422"/>
    </source>
</evidence>
<organism evidence="1 2">
    <name type="scientific">Sphingobium yanoikuyae</name>
    <name type="common">Sphingomonas yanoikuyae</name>
    <dbReference type="NCBI Taxonomy" id="13690"/>
    <lineage>
        <taxon>Bacteria</taxon>
        <taxon>Pseudomonadati</taxon>
        <taxon>Pseudomonadota</taxon>
        <taxon>Alphaproteobacteria</taxon>
        <taxon>Sphingomonadales</taxon>
        <taxon>Sphingomonadaceae</taxon>
        <taxon>Sphingobium</taxon>
    </lineage>
</organism>
<proteinExistence type="predicted"/>
<dbReference type="EMBL" id="CP023741">
    <property type="protein sequence ID" value="ATI80530.1"/>
    <property type="molecule type" value="Genomic_DNA"/>
</dbReference>
<name>A0A291N047_SPHYA</name>
<accession>A0A291N047</accession>
<sequence length="122" mass="13303">MALGKYEVPPARVTRPKVALDDGPEKLEPQRLSRIAHAVKLQIAVDVSIAESDSASWGSYRTDSIGHLRCWNCCTLPVDLAAFADPLEASGKTIGSETRRYHCGVLVSFTHPAQAKICPKCR</sequence>